<reference evidence="1 2" key="1">
    <citation type="journal article" date="2014" name="Int. J. Syst. Evol. Microbiol.">
        <title>Lysinibacillus halotolerans sp. nov., isolated from saline-alkaline soil.</title>
        <authorList>
            <person name="Kong D."/>
            <person name="Wang Y."/>
            <person name="Zhao B."/>
            <person name="Li Y."/>
            <person name="Song J."/>
            <person name="Zhai Y."/>
            <person name="Zhang C."/>
            <person name="Wang H."/>
            <person name="Chen X."/>
            <person name="Zhao B."/>
            <person name="Ruan Z."/>
        </authorList>
    </citation>
    <scope>NUCLEOTIDE SEQUENCE [LARGE SCALE GENOMIC DNA]</scope>
    <source>
        <strain evidence="1 2">MCCC 1A12703</strain>
    </source>
</reference>
<evidence type="ECO:0000313" key="2">
    <source>
        <dbReference type="Proteomes" id="UP000279909"/>
    </source>
</evidence>
<dbReference type="InterPro" id="IPR016024">
    <property type="entry name" value="ARM-type_fold"/>
</dbReference>
<dbReference type="OrthoDB" id="2112914at2"/>
<dbReference type="AlphaFoldDB" id="A0A3M8H4U5"/>
<dbReference type="SUPFAM" id="SSF48371">
    <property type="entry name" value="ARM repeat"/>
    <property type="match status" value="1"/>
</dbReference>
<dbReference type="Gene3D" id="1.25.10.10">
    <property type="entry name" value="Leucine-rich Repeat Variant"/>
    <property type="match status" value="1"/>
</dbReference>
<dbReference type="Proteomes" id="UP000279909">
    <property type="component" value="Unassembled WGS sequence"/>
</dbReference>
<sequence length="349" mass="41343">MNDAIITVFWLIVVCIISFILLSLHLLWKKSQEEHRRTTIDHYKNKTESAWYDYFINDGELIESFIPKQREEIIGYEELANVYVTSLTATHTAEKLHYIATQYLHDYYKKLLNSSRRSNRLNALSRIEDYGNIEVLKECKWVQKEEKEKEECILLLSIYSKYDESTFKQLLFQYQSILTEFDCRILFNHLSFSVLTSFFAHFNEFESHLKYALIDTVSNKHTFEAIPYLLELVHDDDKEIRIRVAKAIYDLGIEEEAFCVELSESETWEERLMAAKLARYVKFSKSKPILFRLLEDMEWRVRVQAAQTIARHNEGRASLETYIMTATDNYAIEAAQEVLRKEGDWSWIG</sequence>
<dbReference type="EMBL" id="RHLQ01000058">
    <property type="protein sequence ID" value="RNC97234.1"/>
    <property type="molecule type" value="Genomic_DNA"/>
</dbReference>
<organism evidence="1 2">
    <name type="scientific">Lysinibacillus halotolerans</name>
    <dbReference type="NCBI Taxonomy" id="1368476"/>
    <lineage>
        <taxon>Bacteria</taxon>
        <taxon>Bacillati</taxon>
        <taxon>Bacillota</taxon>
        <taxon>Bacilli</taxon>
        <taxon>Bacillales</taxon>
        <taxon>Bacillaceae</taxon>
        <taxon>Lysinibacillus</taxon>
    </lineage>
</organism>
<proteinExistence type="predicted"/>
<keyword evidence="2" id="KW-1185">Reference proteome</keyword>
<gene>
    <name evidence="1" type="ORF">EC501_16350</name>
</gene>
<name>A0A3M8H4U5_9BACI</name>
<comment type="caution">
    <text evidence="1">The sequence shown here is derived from an EMBL/GenBank/DDBJ whole genome shotgun (WGS) entry which is preliminary data.</text>
</comment>
<evidence type="ECO:0000313" key="1">
    <source>
        <dbReference type="EMBL" id="RNC97234.1"/>
    </source>
</evidence>
<accession>A0A3M8H4U5</accession>
<dbReference type="RefSeq" id="WP_122973416.1">
    <property type="nucleotide sequence ID" value="NZ_RHLQ01000058.1"/>
</dbReference>
<protein>
    <submittedName>
        <fullName evidence="1">HEAT repeat domain-containing protein</fullName>
    </submittedName>
</protein>
<dbReference type="InterPro" id="IPR011989">
    <property type="entry name" value="ARM-like"/>
</dbReference>